<keyword evidence="6" id="KW-0539">Nucleus</keyword>
<evidence type="ECO:0000256" key="6">
    <source>
        <dbReference type="ARBA" id="ARBA00023242"/>
    </source>
</evidence>
<dbReference type="Pfam" id="PF11951">
    <property type="entry name" value="Fungal_trans_2"/>
    <property type="match status" value="1"/>
</dbReference>
<keyword evidence="2" id="KW-0862">Zinc</keyword>
<keyword evidence="3" id="KW-0805">Transcription regulation</keyword>
<name>A0A2T4BC45_9HYPO</name>
<protein>
    <recommendedName>
        <fullName evidence="9">Transcription factor domain-containing protein</fullName>
    </recommendedName>
</protein>
<proteinExistence type="predicted"/>
<dbReference type="GO" id="GO:0003677">
    <property type="term" value="F:DNA binding"/>
    <property type="evidence" value="ECO:0007669"/>
    <property type="project" value="UniProtKB-KW"/>
</dbReference>
<evidence type="ECO:0000256" key="5">
    <source>
        <dbReference type="ARBA" id="ARBA00023163"/>
    </source>
</evidence>
<evidence type="ECO:0000256" key="2">
    <source>
        <dbReference type="ARBA" id="ARBA00022833"/>
    </source>
</evidence>
<accession>A0A2T4BC45</accession>
<gene>
    <name evidence="7" type="ORF">BBK36DRAFT_160461</name>
</gene>
<evidence type="ECO:0000313" key="8">
    <source>
        <dbReference type="Proteomes" id="UP000241546"/>
    </source>
</evidence>
<dbReference type="GeneID" id="36605817"/>
<evidence type="ECO:0008006" key="9">
    <source>
        <dbReference type="Google" id="ProtNLM"/>
    </source>
</evidence>
<keyword evidence="4" id="KW-0238">DNA-binding</keyword>
<dbReference type="GO" id="GO:0046872">
    <property type="term" value="F:metal ion binding"/>
    <property type="evidence" value="ECO:0007669"/>
    <property type="project" value="UniProtKB-KW"/>
</dbReference>
<dbReference type="InterPro" id="IPR021858">
    <property type="entry name" value="Fun_TF"/>
</dbReference>
<keyword evidence="5" id="KW-0804">Transcription</keyword>
<dbReference type="InterPro" id="IPR052360">
    <property type="entry name" value="Transcr_Regulatory_Proteins"/>
</dbReference>
<evidence type="ECO:0000256" key="3">
    <source>
        <dbReference type="ARBA" id="ARBA00023015"/>
    </source>
</evidence>
<reference evidence="8" key="1">
    <citation type="submission" date="2016-07" db="EMBL/GenBank/DDBJ databases">
        <title>Multiple horizontal gene transfer events from other fungi enriched the ability of initially mycotrophic Trichoderma (Ascomycota) to feed on dead plant biomass.</title>
        <authorList>
            <consortium name="DOE Joint Genome Institute"/>
            <person name="Atanasova L."/>
            <person name="Chenthamara K."/>
            <person name="Zhang J."/>
            <person name="Grujic M."/>
            <person name="Henrissat B."/>
            <person name="Kuo A."/>
            <person name="Aerts A."/>
            <person name="Salamov A."/>
            <person name="Lipzen A."/>
            <person name="Labutti K."/>
            <person name="Barry K."/>
            <person name="Miao Y."/>
            <person name="Rahimi M.J."/>
            <person name="Shen Q."/>
            <person name="Grigoriev I.V."/>
            <person name="Kubicek C.P."/>
            <person name="Druzhinina I.S."/>
        </authorList>
    </citation>
    <scope>NUCLEOTIDE SEQUENCE [LARGE SCALE GENOMIC DNA]</scope>
    <source>
        <strain evidence="8">TUCIM 6016</strain>
    </source>
</reference>
<evidence type="ECO:0000313" key="7">
    <source>
        <dbReference type="EMBL" id="PTB66897.1"/>
    </source>
</evidence>
<evidence type="ECO:0000256" key="4">
    <source>
        <dbReference type="ARBA" id="ARBA00023125"/>
    </source>
</evidence>
<evidence type="ECO:0000256" key="1">
    <source>
        <dbReference type="ARBA" id="ARBA00022723"/>
    </source>
</evidence>
<dbReference type="PANTHER" id="PTHR36206">
    <property type="entry name" value="ASPERCRYPTIN BIOSYNTHESIS CLUSTER-SPECIFIC TRANSCRIPTION REGULATOR ATNN-RELATED"/>
    <property type="match status" value="1"/>
</dbReference>
<sequence>METNSPSDATINPTNIHGPTSPEIGFVFSHAGLSANYQDEHVPFSSPPNLSPSLPQSNIFDPEFWQDNVPLLIRSNVAVQSANLAVLILIFAQSAAGMGTNHYGKALWHYGRALRLVREDTSTSSSRAESLRPAILCCLFFVIFEIMNGDTTSAESHLWNGENMLLELQRLEARQRGGIELGVSVDMDGDGDGDGNGQGALRRELPCALQFLVLQSDEPSLDFERAGYLEAFLRMATSNLTEGGYSDELTEGVERLL</sequence>
<keyword evidence="8" id="KW-1185">Reference proteome</keyword>
<dbReference type="Proteomes" id="UP000241546">
    <property type="component" value="Unassembled WGS sequence"/>
</dbReference>
<keyword evidence="1" id="KW-0479">Metal-binding</keyword>
<dbReference type="RefSeq" id="XP_024750217.1">
    <property type="nucleotide sequence ID" value="XM_024897699.1"/>
</dbReference>
<dbReference type="PANTHER" id="PTHR36206:SF12">
    <property type="entry name" value="ASPERCRYPTIN BIOSYNTHESIS CLUSTER-SPECIFIC TRANSCRIPTION REGULATOR ATNN-RELATED"/>
    <property type="match status" value="1"/>
</dbReference>
<dbReference type="OrthoDB" id="2593732at2759"/>
<dbReference type="AlphaFoldDB" id="A0A2T4BC45"/>
<dbReference type="EMBL" id="KZ680212">
    <property type="protein sequence ID" value="PTB66897.1"/>
    <property type="molecule type" value="Genomic_DNA"/>
</dbReference>
<organism evidence="7 8">
    <name type="scientific">Trichoderma citrinoviride</name>
    <dbReference type="NCBI Taxonomy" id="58853"/>
    <lineage>
        <taxon>Eukaryota</taxon>
        <taxon>Fungi</taxon>
        <taxon>Dikarya</taxon>
        <taxon>Ascomycota</taxon>
        <taxon>Pezizomycotina</taxon>
        <taxon>Sordariomycetes</taxon>
        <taxon>Hypocreomycetidae</taxon>
        <taxon>Hypocreales</taxon>
        <taxon>Hypocreaceae</taxon>
        <taxon>Trichoderma</taxon>
    </lineage>
</organism>